<feature type="transmembrane region" description="Helical" evidence="1">
    <location>
        <begin position="5"/>
        <end position="22"/>
    </location>
</feature>
<gene>
    <name evidence="2" type="ORF">DFR87_04655</name>
</gene>
<dbReference type="OrthoDB" id="34735at2157"/>
<dbReference type="Proteomes" id="UP000247586">
    <property type="component" value="Chromosome"/>
</dbReference>
<feature type="transmembrane region" description="Helical" evidence="1">
    <location>
        <begin position="161"/>
        <end position="185"/>
    </location>
</feature>
<organism evidence="2 3">
    <name type="scientific">Metallosphaera hakonensis JCM 8857 = DSM 7519</name>
    <dbReference type="NCBI Taxonomy" id="1293036"/>
    <lineage>
        <taxon>Archaea</taxon>
        <taxon>Thermoproteota</taxon>
        <taxon>Thermoprotei</taxon>
        <taxon>Sulfolobales</taxon>
        <taxon>Sulfolobaceae</taxon>
        <taxon>Metallosphaera</taxon>
    </lineage>
</organism>
<name>A0A2U9ISR5_9CREN</name>
<sequence>MKTIALFYIFLCLIGFLFFIYSPIFNQFYAQLGGGLAFWLGICYLTVRYPLRGVLSSLRSRSGWYILLSYLSVHYLAYSLLLDKILGISLSTGFGLTYAPMESIGLNNGIGLLFSPSISMGNSQFYLDLSFFSLVMGLVIGLLVLGNIAELRRLRGLRRDVSLVGLPLAGIVSGSTCCISIASILSYYAPIVVTGMALVLLDVGYVGLPFLTAIFLWLNYKNLKHVNIVLVEKLKWGPQLK</sequence>
<keyword evidence="1" id="KW-0472">Membrane</keyword>
<keyword evidence="3" id="KW-1185">Reference proteome</keyword>
<keyword evidence="1" id="KW-1133">Transmembrane helix</keyword>
<evidence type="ECO:0000313" key="2">
    <source>
        <dbReference type="EMBL" id="AWR99101.1"/>
    </source>
</evidence>
<proteinExistence type="predicted"/>
<protein>
    <submittedName>
        <fullName evidence="2">Uncharacterized protein</fullName>
    </submittedName>
</protein>
<accession>A0A2U9ISR5</accession>
<reference evidence="2" key="1">
    <citation type="submission" date="2018-05" db="EMBL/GenBank/DDBJ databases">
        <title>Complete Genome Sequences of Extremely Thermoacidophilic, Metal-Mobilizing Type-Strain Members of the Archaeal Family Sulfolobaceae: Acidianus brierleyi DSM-1651T, Acidianus sulfidivorans DSM-18786T, Metallosphaera hakonensis DSM-7519T, and Metallosphaera prunae DSM-10039T.</title>
        <authorList>
            <person name="Counts J.A."/>
            <person name="Kelly R.M."/>
        </authorList>
    </citation>
    <scope>NUCLEOTIDE SEQUENCE [LARGE SCALE GENOMIC DNA]</scope>
    <source>
        <strain evidence="2">HO1-1</strain>
    </source>
</reference>
<keyword evidence="1" id="KW-0812">Transmembrane</keyword>
<feature type="transmembrane region" description="Helical" evidence="1">
    <location>
        <begin position="28"/>
        <end position="51"/>
    </location>
</feature>
<feature type="transmembrane region" description="Helical" evidence="1">
    <location>
        <begin position="129"/>
        <end position="149"/>
    </location>
</feature>
<dbReference type="KEGG" id="mhk:DFR87_04655"/>
<evidence type="ECO:0000256" key="1">
    <source>
        <dbReference type="SAM" id="Phobius"/>
    </source>
</evidence>
<dbReference type="STRING" id="1293036.GCA_001315825_01508"/>
<evidence type="ECO:0000313" key="3">
    <source>
        <dbReference type="Proteomes" id="UP000247586"/>
    </source>
</evidence>
<feature type="transmembrane region" description="Helical" evidence="1">
    <location>
        <begin position="63"/>
        <end position="81"/>
    </location>
</feature>
<dbReference type="EMBL" id="CP029287">
    <property type="protein sequence ID" value="AWR99101.1"/>
    <property type="molecule type" value="Genomic_DNA"/>
</dbReference>
<feature type="transmembrane region" description="Helical" evidence="1">
    <location>
        <begin position="191"/>
        <end position="218"/>
    </location>
</feature>
<dbReference type="AlphaFoldDB" id="A0A2U9ISR5"/>